<proteinExistence type="inferred from homology"/>
<dbReference type="InterPro" id="IPR051085">
    <property type="entry name" value="MB_O-acyltransferase"/>
</dbReference>
<evidence type="ECO:0000256" key="3">
    <source>
        <dbReference type="ARBA" id="ARBA00022475"/>
    </source>
</evidence>
<protein>
    <submittedName>
        <fullName evidence="9">MBOAT family protein</fullName>
    </submittedName>
</protein>
<evidence type="ECO:0000256" key="7">
    <source>
        <dbReference type="PIRNR" id="PIRNR016636"/>
    </source>
</evidence>
<feature type="transmembrane region" description="Helical" evidence="8">
    <location>
        <begin position="310"/>
        <end position="337"/>
    </location>
</feature>
<feature type="transmembrane region" description="Helical" evidence="8">
    <location>
        <begin position="394"/>
        <end position="417"/>
    </location>
</feature>
<comment type="similarity">
    <text evidence="2 7">Belongs to the membrane-bound acyltransferase family.</text>
</comment>
<keyword evidence="7" id="KW-0012">Acyltransferase</keyword>
<evidence type="ECO:0000313" key="9">
    <source>
        <dbReference type="EMBL" id="MFA9480073.1"/>
    </source>
</evidence>
<accession>A0ABV4U8Z2</accession>
<feature type="transmembrane region" description="Helical" evidence="8">
    <location>
        <begin position="5"/>
        <end position="22"/>
    </location>
</feature>
<evidence type="ECO:0000256" key="8">
    <source>
        <dbReference type="SAM" id="Phobius"/>
    </source>
</evidence>
<dbReference type="InterPro" id="IPR028362">
    <property type="entry name" value="AlgI"/>
</dbReference>
<evidence type="ECO:0000256" key="5">
    <source>
        <dbReference type="ARBA" id="ARBA00022989"/>
    </source>
</evidence>
<reference evidence="9 10" key="1">
    <citation type="submission" date="2024-08" db="EMBL/GenBank/DDBJ databases">
        <title>Whole-genome sequencing of halo(alkali)philic microorganisms from hypersaline lakes.</title>
        <authorList>
            <person name="Sorokin D.Y."/>
            <person name="Merkel A.Y."/>
            <person name="Messina E."/>
            <person name="Yakimov M."/>
        </authorList>
    </citation>
    <scope>NUCLEOTIDE SEQUENCE [LARGE SCALE GENOMIC DNA]</scope>
    <source>
        <strain evidence="9 10">AB-hyl4</strain>
    </source>
</reference>
<comment type="caution">
    <text evidence="9">The sequence shown here is derived from an EMBL/GenBank/DDBJ whole genome shotgun (WGS) entry which is preliminary data.</text>
</comment>
<evidence type="ECO:0000256" key="1">
    <source>
        <dbReference type="ARBA" id="ARBA00004651"/>
    </source>
</evidence>
<comment type="subcellular location">
    <subcellularLocation>
        <location evidence="1">Cell membrane</location>
        <topology evidence="1">Multi-pass membrane protein</topology>
    </subcellularLocation>
</comment>
<dbReference type="PANTHER" id="PTHR13285:SF18">
    <property type="entry name" value="PROTEIN-CYSTEINE N-PALMITOYLTRANSFERASE RASP"/>
    <property type="match status" value="1"/>
</dbReference>
<feature type="transmembrane region" description="Helical" evidence="8">
    <location>
        <begin position="42"/>
        <end position="61"/>
    </location>
</feature>
<evidence type="ECO:0000256" key="2">
    <source>
        <dbReference type="ARBA" id="ARBA00010323"/>
    </source>
</evidence>
<organism evidence="9 10">
    <name type="scientific">Natronomicrosphaera hydrolytica</name>
    <dbReference type="NCBI Taxonomy" id="3242702"/>
    <lineage>
        <taxon>Bacteria</taxon>
        <taxon>Pseudomonadati</taxon>
        <taxon>Planctomycetota</taxon>
        <taxon>Phycisphaerae</taxon>
        <taxon>Phycisphaerales</taxon>
        <taxon>Phycisphaeraceae</taxon>
        <taxon>Natronomicrosphaera</taxon>
    </lineage>
</organism>
<keyword evidence="3 7" id="KW-1003">Cell membrane</keyword>
<keyword evidence="6 7" id="KW-0472">Membrane</keyword>
<name>A0ABV4U8Z2_9BACT</name>
<keyword evidence="5 8" id="KW-1133">Transmembrane helix</keyword>
<dbReference type="RefSeq" id="WP_425346998.1">
    <property type="nucleotide sequence ID" value="NZ_JBGUBD010000015.1"/>
</dbReference>
<dbReference type="InterPro" id="IPR004299">
    <property type="entry name" value="MBOAT_fam"/>
</dbReference>
<dbReference type="PIRSF" id="PIRSF500217">
    <property type="entry name" value="AlgI"/>
    <property type="match status" value="1"/>
</dbReference>
<dbReference type="PANTHER" id="PTHR13285">
    <property type="entry name" value="ACYLTRANSFERASE"/>
    <property type="match status" value="1"/>
</dbReference>
<feature type="transmembrane region" description="Helical" evidence="8">
    <location>
        <begin position="226"/>
        <end position="246"/>
    </location>
</feature>
<keyword evidence="7" id="KW-0808">Transferase</keyword>
<evidence type="ECO:0000313" key="10">
    <source>
        <dbReference type="Proteomes" id="UP001575105"/>
    </source>
</evidence>
<keyword evidence="10" id="KW-1185">Reference proteome</keyword>
<evidence type="ECO:0000256" key="6">
    <source>
        <dbReference type="ARBA" id="ARBA00023136"/>
    </source>
</evidence>
<sequence length="461" mass="53743">MLFQTWQFIVFFIIVYTLFLQVKGTRFQTPLLLAASYFFYGWWNPLYLLLIVYSTVLDYTVVQFMERSQRKRIWLAVSICNNLFLLGFFKYGEFFAENLNAAFQATGVPLDVPMADVLLPVGISFYTFQSMSYTIDFYRGEIRRERSFLRFAAFVSLFPQLVAGPIERARTFLPQFAREARITWTNISDGLTLFLIGFFKKVAIADYLAMHVDPVYAYPDEHSGSALLLATFFFGWQIYFDFSGYTDMARGIARMMGFNLMLNFNRPYLANSLGDFWGRWHISLSSWFKDYVYIPLGGNRRGTVHMYMNMFLVMVISGLWHGAAWTFVIWGAMHAIGRIVTRPMEQTAFYREQVPNIVKQAWVFAFVTVTWIFFRAESLGDAWLILGRIFSPSLFTASELPHLAFFFCMVIWIYQYLDETRARFALQPSFVRIGAATCMIVYVLVFLISGTPEQAFIYFQF</sequence>
<feature type="transmembrane region" description="Helical" evidence="8">
    <location>
        <begin position="429"/>
        <end position="448"/>
    </location>
</feature>
<evidence type="ECO:0000256" key="4">
    <source>
        <dbReference type="ARBA" id="ARBA00022692"/>
    </source>
</evidence>
<dbReference type="Pfam" id="PF03062">
    <property type="entry name" value="MBOAT"/>
    <property type="match status" value="1"/>
</dbReference>
<dbReference type="PIRSF" id="PIRSF016636">
    <property type="entry name" value="AlgI_DltB"/>
    <property type="match status" value="1"/>
</dbReference>
<dbReference type="EMBL" id="JBGUBD010000015">
    <property type="protein sequence ID" value="MFA9480073.1"/>
    <property type="molecule type" value="Genomic_DNA"/>
</dbReference>
<dbReference type="InterPro" id="IPR024194">
    <property type="entry name" value="Ac/AlaTfrase_AlgI/DltB"/>
</dbReference>
<feature type="transmembrane region" description="Helical" evidence="8">
    <location>
        <begin position="73"/>
        <end position="92"/>
    </location>
</feature>
<gene>
    <name evidence="9" type="ORF">ACERK3_17500</name>
</gene>
<keyword evidence="4 8" id="KW-0812">Transmembrane</keyword>
<dbReference type="Proteomes" id="UP001575105">
    <property type="component" value="Unassembled WGS sequence"/>
</dbReference>